<dbReference type="Pfam" id="PF04030">
    <property type="entry name" value="ALO"/>
    <property type="match status" value="1"/>
</dbReference>
<evidence type="ECO:0000256" key="1">
    <source>
        <dbReference type="ARBA" id="ARBA00023002"/>
    </source>
</evidence>
<evidence type="ECO:0000313" key="3">
    <source>
        <dbReference type="EMBL" id="RDI65567.1"/>
    </source>
</evidence>
<dbReference type="Proteomes" id="UP000254869">
    <property type="component" value="Unassembled WGS sequence"/>
</dbReference>
<dbReference type="PROSITE" id="PS51387">
    <property type="entry name" value="FAD_PCMH"/>
    <property type="match status" value="1"/>
</dbReference>
<evidence type="ECO:0000313" key="4">
    <source>
        <dbReference type="Proteomes" id="UP000254869"/>
    </source>
</evidence>
<dbReference type="SUPFAM" id="SSF56176">
    <property type="entry name" value="FAD-binding/transporter-associated domain-like"/>
    <property type="match status" value="1"/>
</dbReference>
<dbReference type="EMBL" id="QQBC01000006">
    <property type="protein sequence ID" value="RDI65567.1"/>
    <property type="molecule type" value="Genomic_DNA"/>
</dbReference>
<dbReference type="InterPro" id="IPR036318">
    <property type="entry name" value="FAD-bd_PCMH-like_sf"/>
</dbReference>
<dbReference type="PANTHER" id="PTHR43762">
    <property type="entry name" value="L-GULONOLACTONE OXIDASE"/>
    <property type="match status" value="1"/>
</dbReference>
<organism evidence="3 4">
    <name type="scientific">Nocardia pseudobrasiliensis</name>
    <dbReference type="NCBI Taxonomy" id="45979"/>
    <lineage>
        <taxon>Bacteria</taxon>
        <taxon>Bacillati</taxon>
        <taxon>Actinomycetota</taxon>
        <taxon>Actinomycetes</taxon>
        <taxon>Mycobacteriales</taxon>
        <taxon>Nocardiaceae</taxon>
        <taxon>Nocardia</taxon>
    </lineage>
</organism>
<dbReference type="GO" id="GO:0071949">
    <property type="term" value="F:FAD binding"/>
    <property type="evidence" value="ECO:0007669"/>
    <property type="project" value="InterPro"/>
</dbReference>
<dbReference type="GO" id="GO:0003885">
    <property type="term" value="F:D-arabinono-1,4-lactone oxidase activity"/>
    <property type="evidence" value="ECO:0007669"/>
    <property type="project" value="InterPro"/>
</dbReference>
<reference evidence="3 4" key="1">
    <citation type="submission" date="2018-07" db="EMBL/GenBank/DDBJ databases">
        <title>Genomic Encyclopedia of Type Strains, Phase IV (KMG-IV): sequencing the most valuable type-strain genomes for metagenomic binning, comparative biology and taxonomic classification.</title>
        <authorList>
            <person name="Goeker M."/>
        </authorList>
    </citation>
    <scope>NUCLEOTIDE SEQUENCE [LARGE SCALE GENOMIC DNA]</scope>
    <source>
        <strain evidence="3 4">DSM 44290</strain>
    </source>
</reference>
<gene>
    <name evidence="3" type="ORF">DFR76_106439</name>
</gene>
<dbReference type="InterPro" id="IPR016169">
    <property type="entry name" value="FAD-bd_PCMH_sub2"/>
</dbReference>
<accession>A0A370I4A5</accession>
<protein>
    <submittedName>
        <fullName evidence="3">D-arabinono-1,4-lactone oxidase</fullName>
    </submittedName>
</protein>
<dbReference type="Gene3D" id="3.30.465.10">
    <property type="match status" value="1"/>
</dbReference>
<dbReference type="RefSeq" id="WP_067995241.1">
    <property type="nucleotide sequence ID" value="NZ_QQBC01000006.1"/>
</dbReference>
<dbReference type="GO" id="GO:0016020">
    <property type="term" value="C:membrane"/>
    <property type="evidence" value="ECO:0007669"/>
    <property type="project" value="InterPro"/>
</dbReference>
<dbReference type="InterPro" id="IPR016166">
    <property type="entry name" value="FAD-bd_PCMH"/>
</dbReference>
<evidence type="ECO:0000259" key="2">
    <source>
        <dbReference type="PROSITE" id="PS51387"/>
    </source>
</evidence>
<dbReference type="PANTHER" id="PTHR43762:SF1">
    <property type="entry name" value="D-ARABINONO-1,4-LACTONE OXIDASE"/>
    <property type="match status" value="1"/>
</dbReference>
<dbReference type="AlphaFoldDB" id="A0A370I4A5"/>
<dbReference type="STRING" id="1210086.GCA_001613105_02002"/>
<dbReference type="InterPro" id="IPR007173">
    <property type="entry name" value="ALO_C"/>
</dbReference>
<name>A0A370I4A5_9NOCA</name>
<keyword evidence="4" id="KW-1185">Reference proteome</keyword>
<proteinExistence type="predicted"/>
<sequence>MPCQSPLEDDEFTESPITLTDLLELHPFQAKLYSPRTRGALVAAVLAAAGEGRSLRAAGSLYSLSPNHVADNLVAMTFLQSHLSQPYPRPRGQLTPERLLPGADELLLSRMCAREAADLPGRHFVFVEAGIQIKQLLTDLKRCGLALPTMGAGGGQTLSGAVSTGTHGGDFEVSPLGDWIRAILLVGPGGIEWWITPADPLFPGEKAREHLPQWCAETRIAADDNLFDAARVAVGRAGVAYAVILEVVPDYALFEINLEHSWPSIRDTLAHSHIGAGERTGIFDALFTDLGGGYFEQAYEYVKRQKEQFILDNPGIAPTPVWTVGDVFPELASLQTWIDHWGLHRIAERLHGSPAKPLRHLNIGVNLSRPDQCWITRRWAVPIGTGQADLTPKPPTGVAKAVIEHPRSPVEIGPVLWDQIKGDYSDLEIALGNALGCDNAEELVDNFRPQLERILQSSTTSGEAIVLILYRLATNPVLGPQGRPQVIAAVSQLLADSFSPVLRLGHACDMLDTHNYALDGAQSGNSAEFIFDAGLNYQSFIDTILQLARDRLAAGRPVFGYIGIRFTPKSSALIAMQRYDLSVSVEIATGRARQDDIYAGFWDDVHAAARTFGAIPHWGQEFRIPASDLAGLYGDRMRTWRMALATLTDAGQDVFSTAFSRTNGLEPLSVKAIRARLRILNDSARQLQSSGHQDRSAGLGYEAERSLAELGDLRTTADDSADMAGNLIYLGAYLAAGDEAVAVTAAGVQLLRDAVAAQVDSPAYLNGLSWALHNLTARYNSAGNSHGADGLGYEAAQLPERFTATEPPADVRSSIASNLIYIGAYLPAGQEAVDVTVAGVAVYRYLNAAHPDNAAYLDSLSWALHNLTARHNGAGNPQGAAGLGHEAARLPERFVTTGAAENVRADVASNLVYVGAYLAAGQEAVDVTAAGVAVYRDLHAAFPDNFAYLDSLSWALHNLVARYNGAGNPHGADGLGYEAAQLAAGLTHAEAKARADVASNLIYVGAYLPAGQEAVDVTEAGVVMYQALVTEFPGDQDHAAGLKWAGDNLAARMAAAPGA</sequence>
<dbReference type="InterPro" id="IPR010031">
    <property type="entry name" value="FAD_lactone_oxidase-like"/>
</dbReference>
<keyword evidence="1" id="KW-0560">Oxidoreductase</keyword>
<feature type="domain" description="FAD-binding PCMH-type" evidence="2">
    <location>
        <begin position="25"/>
        <end position="250"/>
    </location>
</feature>
<comment type="caution">
    <text evidence="3">The sequence shown here is derived from an EMBL/GenBank/DDBJ whole genome shotgun (WGS) entry which is preliminary data.</text>
</comment>